<reference evidence="1 2" key="1">
    <citation type="submission" date="2016-04" db="EMBL/GenBank/DDBJ databases">
        <title>Evolutionary innovation and constraint leading to complex multicellularity in the Ascomycota.</title>
        <authorList>
            <person name="Cisse O."/>
            <person name="Nguyen A."/>
            <person name="Hewitt D.A."/>
            <person name="Jedd G."/>
            <person name="Stajich J.E."/>
        </authorList>
    </citation>
    <scope>NUCLEOTIDE SEQUENCE [LARGE SCALE GENOMIC DNA]</scope>
    <source>
        <strain evidence="1 2">DAH-3</strain>
    </source>
</reference>
<comment type="caution">
    <text evidence="1">The sequence shown here is derived from an EMBL/GenBank/DDBJ whole genome shotgun (WGS) entry which is preliminary data.</text>
</comment>
<dbReference type="AlphaFoldDB" id="A0A1U7LPQ7"/>
<dbReference type="STRING" id="1198029.A0A1U7LPQ7"/>
<dbReference type="EMBL" id="LXFE01000706">
    <property type="protein sequence ID" value="OLL24619.1"/>
    <property type="molecule type" value="Genomic_DNA"/>
</dbReference>
<accession>A0A1U7LPQ7</accession>
<evidence type="ECO:0000313" key="1">
    <source>
        <dbReference type="EMBL" id="OLL24619.1"/>
    </source>
</evidence>
<name>A0A1U7LPQ7_NEOID</name>
<evidence type="ECO:0000313" key="2">
    <source>
        <dbReference type="Proteomes" id="UP000186594"/>
    </source>
</evidence>
<keyword evidence="2" id="KW-1185">Reference proteome</keyword>
<organism evidence="1 2">
    <name type="scientific">Neolecta irregularis (strain DAH-3)</name>
    <dbReference type="NCBI Taxonomy" id="1198029"/>
    <lineage>
        <taxon>Eukaryota</taxon>
        <taxon>Fungi</taxon>
        <taxon>Dikarya</taxon>
        <taxon>Ascomycota</taxon>
        <taxon>Taphrinomycotina</taxon>
        <taxon>Neolectales</taxon>
        <taxon>Neolectaceae</taxon>
        <taxon>Neolecta</taxon>
    </lineage>
</organism>
<proteinExistence type="predicted"/>
<dbReference type="Proteomes" id="UP000186594">
    <property type="component" value="Unassembled WGS sequence"/>
</dbReference>
<dbReference type="OrthoDB" id="5391043at2759"/>
<protein>
    <submittedName>
        <fullName evidence="1">Uncharacterized protein</fullName>
    </submittedName>
</protein>
<sequence>AAARRGCRGLPGPRAAVLVLRADGHQPGHAHRRRAALDVALWTFPFRPVASAADQLALLTAKVVDFSCRDRLRKSCKHAAAAAAAACQAPSLNGTYHPDDAEFRSAYATWSGLRQELTDWFNSLDESFTNTAYLCNPPRYATPFGESIFFKTTTVGCIHALYLLSFILLLRAHPSNSKKPAESIAQSAFQCAPMATTIFRILAGLVYPHLHLSPPIPQTRLSDLTSIIYPVFLAGMQIKDRAQRDWILKICEYIQEITGYTLTKVLLGLSTAWGINPSSNSPSPLLDNDISSTSPSLLDNDISSTSPSLLDNDISSKYPCLLDNDISSKYPSLLDNDISMPDIQYSACTDFIWVSRGPNVTNASCQFDL</sequence>
<gene>
    <name evidence="1" type="ORF">NEOLI_004304</name>
</gene>
<feature type="non-terminal residue" evidence="1">
    <location>
        <position position="1"/>
    </location>
</feature>